<feature type="transmembrane region" description="Helical" evidence="11">
    <location>
        <begin position="458"/>
        <end position="479"/>
    </location>
</feature>
<keyword evidence="3" id="KW-0813">Transport</keyword>
<keyword evidence="8" id="KW-0683">Retinol-binding</keyword>
<feature type="transmembrane region" description="Helical" evidence="11">
    <location>
        <begin position="351"/>
        <end position="376"/>
    </location>
</feature>
<feature type="transmembrane region" description="Helical" evidence="11">
    <location>
        <begin position="425"/>
        <end position="451"/>
    </location>
</feature>
<accession>A0ABM1A0V7</accession>
<evidence type="ECO:0000256" key="8">
    <source>
        <dbReference type="ARBA" id="ARBA00023072"/>
    </source>
</evidence>
<evidence type="ECO:0000256" key="4">
    <source>
        <dbReference type="ARBA" id="ARBA00022475"/>
    </source>
</evidence>
<keyword evidence="7 11" id="KW-1133">Transmembrane helix</keyword>
<protein>
    <recommendedName>
        <fullName evidence="2">Receptor for retinol uptake STRA6</fullName>
    </recommendedName>
</protein>
<evidence type="ECO:0000313" key="12">
    <source>
        <dbReference type="Proteomes" id="UP000694888"/>
    </source>
</evidence>
<feature type="transmembrane region" description="Helical" evidence="11">
    <location>
        <begin position="43"/>
        <end position="61"/>
    </location>
</feature>
<feature type="transmembrane region" description="Helical" evidence="11">
    <location>
        <begin position="92"/>
        <end position="110"/>
    </location>
</feature>
<evidence type="ECO:0000256" key="5">
    <source>
        <dbReference type="ARBA" id="ARBA00022692"/>
    </source>
</evidence>
<dbReference type="Proteomes" id="UP000694888">
    <property type="component" value="Unplaced"/>
</dbReference>
<feature type="transmembrane region" description="Helical" evidence="11">
    <location>
        <begin position="122"/>
        <end position="149"/>
    </location>
</feature>
<gene>
    <name evidence="13" type="primary">LOC106010965</name>
</gene>
<proteinExistence type="predicted"/>
<evidence type="ECO:0000256" key="1">
    <source>
        <dbReference type="ARBA" id="ARBA00004651"/>
    </source>
</evidence>
<keyword evidence="4" id="KW-1003">Cell membrane</keyword>
<dbReference type="PANTHER" id="PTHR21444:SF16">
    <property type="entry name" value="RECEPTOR FOR RETINOL UPTAKE STRA6"/>
    <property type="match status" value="1"/>
</dbReference>
<keyword evidence="12" id="KW-1185">Reference proteome</keyword>
<evidence type="ECO:0000256" key="6">
    <source>
        <dbReference type="ARBA" id="ARBA00022893"/>
    </source>
</evidence>
<evidence type="ECO:0000256" key="10">
    <source>
        <dbReference type="ARBA" id="ARBA00023170"/>
    </source>
</evidence>
<organism evidence="12 13">
    <name type="scientific">Aplysia californica</name>
    <name type="common">California sea hare</name>
    <dbReference type="NCBI Taxonomy" id="6500"/>
    <lineage>
        <taxon>Eukaryota</taxon>
        <taxon>Metazoa</taxon>
        <taxon>Spiralia</taxon>
        <taxon>Lophotrochozoa</taxon>
        <taxon>Mollusca</taxon>
        <taxon>Gastropoda</taxon>
        <taxon>Heterobranchia</taxon>
        <taxon>Euthyneura</taxon>
        <taxon>Tectipleura</taxon>
        <taxon>Aplysiida</taxon>
        <taxon>Aplysioidea</taxon>
        <taxon>Aplysiidae</taxon>
        <taxon>Aplysia</taxon>
    </lineage>
</organism>
<evidence type="ECO:0000313" key="13">
    <source>
        <dbReference type="RefSeq" id="XP_012938547.1"/>
    </source>
</evidence>
<dbReference type="Pfam" id="PF14752">
    <property type="entry name" value="RBP_receptor"/>
    <property type="match status" value="1"/>
</dbReference>
<evidence type="ECO:0000256" key="11">
    <source>
        <dbReference type="SAM" id="Phobius"/>
    </source>
</evidence>
<keyword evidence="5 11" id="KW-0812">Transmembrane</keyword>
<evidence type="ECO:0000256" key="9">
    <source>
        <dbReference type="ARBA" id="ARBA00023136"/>
    </source>
</evidence>
<dbReference type="PANTHER" id="PTHR21444">
    <property type="entry name" value="COILED-COIL DOMAIN-CONTAINING PROTEIN 180"/>
    <property type="match status" value="1"/>
</dbReference>
<evidence type="ECO:0000256" key="7">
    <source>
        <dbReference type="ARBA" id="ARBA00022989"/>
    </source>
</evidence>
<dbReference type="RefSeq" id="XP_012938547.1">
    <property type="nucleotide sequence ID" value="XM_013083093.2"/>
</dbReference>
<feature type="transmembrane region" description="Helical" evidence="11">
    <location>
        <begin position="156"/>
        <end position="174"/>
    </location>
</feature>
<evidence type="ECO:0000256" key="3">
    <source>
        <dbReference type="ARBA" id="ARBA00022448"/>
    </source>
</evidence>
<dbReference type="GeneID" id="106010965"/>
<feature type="transmembrane region" description="Helical" evidence="11">
    <location>
        <begin position="499"/>
        <end position="519"/>
    </location>
</feature>
<feature type="transmembrane region" description="Helical" evidence="11">
    <location>
        <begin position="287"/>
        <end position="313"/>
    </location>
</feature>
<feature type="transmembrane region" description="Helical" evidence="11">
    <location>
        <begin position="186"/>
        <end position="206"/>
    </location>
</feature>
<name>A0ABM1A0V7_APLCA</name>
<evidence type="ECO:0000256" key="2">
    <source>
        <dbReference type="ARBA" id="ARBA00014411"/>
    </source>
</evidence>
<keyword evidence="9 11" id="KW-0472">Membrane</keyword>
<keyword evidence="6" id="KW-0845">Vitamin A</keyword>
<sequence length="730" mass="82476">MPSVWDVVNLYLGALSLNDDDLSNSSFVNDTEACDNKLIEDTLFYQLALIPAFVILAVFSLTQKRRQLALNVLQGRPGLIFPVDMTTRSNRFSYACAFGSTAYLLVQCIFDNFRAFDYEGHVALKTAVILASVLIFGIVYFPVFACLTLGSIYSHGLGAAYVWMMTAVQVVRLVECEYHTETRLIIVLRSVPQVLCLLYLSLNIPLRFYRDMRRKSCCVRPLAEGFGDRHLTGIKASIQGKHVRELLEPRWRRVQRLQSKEKSCCEKVKDAALNATYRREPGFRYSAMILSTLLVGFIGLYSVAVRVFAFILVSYKLSSRLARAQTVSQFLGQEKEEAQALLEMSNTLLDYVFGAVVGGLSLATALGVYGILRMLVGYRQTMQRLYRGEMKDLTRDLTNAPLLVGALKFCGFQVTYVFWGFFFHSILFILLGGAVVIFIWLMVNGFTGWFIRLLERSWSILLWTILIYAVQTLLAKFVFLQKNTKLIAFTNRRALFVFFYFMFFYNVFLGVFSTLLRLVKSVVIGAVMLPRLDHSVLPAGFEQSDPGFQAYLGYMTVEMSQSHPVMLVFLRLCALGARGRHRWPHGGLEEIVTSGHPEKVKDGEVGSLKAVRERERKRQAAAFNWHILYTLINNPELRLHRKGYVSNMRRARELGIRVPVSDGVTVLGQDFLQQLEEAEGGGVEDVLTKAGAMMGKKAAVFKTKVLRKARHLVRKSSSFVPEPQVSGSVI</sequence>
<keyword evidence="10 13" id="KW-0675">Receptor</keyword>
<dbReference type="InterPro" id="IPR026612">
    <property type="entry name" value="STRA6-like"/>
</dbReference>
<reference evidence="13" key="1">
    <citation type="submission" date="2025-08" db="UniProtKB">
        <authorList>
            <consortium name="RefSeq"/>
        </authorList>
    </citation>
    <scope>IDENTIFICATION</scope>
</reference>
<comment type="subcellular location">
    <subcellularLocation>
        <location evidence="1">Cell membrane</location>
        <topology evidence="1">Multi-pass membrane protein</topology>
    </subcellularLocation>
</comment>